<dbReference type="Proteomes" id="UP001056429">
    <property type="component" value="Unassembled WGS sequence"/>
</dbReference>
<evidence type="ECO:0000256" key="1">
    <source>
        <dbReference type="ARBA" id="ARBA00004162"/>
    </source>
</evidence>
<evidence type="ECO:0000313" key="11">
    <source>
        <dbReference type="EMBL" id="MCM1992576.1"/>
    </source>
</evidence>
<evidence type="ECO:0000256" key="6">
    <source>
        <dbReference type="ARBA" id="ARBA00022927"/>
    </source>
</evidence>
<dbReference type="EMBL" id="JAGSOJ010000006">
    <property type="protein sequence ID" value="MCM1992576.1"/>
    <property type="molecule type" value="Genomic_DNA"/>
</dbReference>
<keyword evidence="7 10" id="KW-1133">Transmembrane helix</keyword>
<comment type="subcellular location">
    <subcellularLocation>
        <location evidence="1">Cell membrane</location>
        <topology evidence="1">Single-pass membrane protein</topology>
    </subcellularLocation>
</comment>
<accession>A0A9J6PDI9</accession>
<keyword evidence="4" id="KW-1003">Cell membrane</keyword>
<dbReference type="InterPro" id="IPR003849">
    <property type="entry name" value="Preprotein_translocase_YajC"/>
</dbReference>
<name>A0A9J6PDI9_9CLOT</name>
<evidence type="ECO:0000256" key="4">
    <source>
        <dbReference type="ARBA" id="ARBA00022475"/>
    </source>
</evidence>
<dbReference type="SMART" id="SM01323">
    <property type="entry name" value="YajC"/>
    <property type="match status" value="1"/>
</dbReference>
<dbReference type="GO" id="GO:0005886">
    <property type="term" value="C:plasma membrane"/>
    <property type="evidence" value="ECO:0007669"/>
    <property type="project" value="UniProtKB-SubCell"/>
</dbReference>
<keyword evidence="6" id="KW-0653">Protein transport</keyword>
<evidence type="ECO:0000256" key="5">
    <source>
        <dbReference type="ARBA" id="ARBA00022692"/>
    </source>
</evidence>
<reference evidence="11" key="1">
    <citation type="journal article" date="2021" name="mSystems">
        <title>Bacteria and Archaea Synergistically Convert Glycine Betaine to Biogenic Methane in the Formosa Cold Seep of the South China Sea.</title>
        <authorList>
            <person name="Li L."/>
            <person name="Zhang W."/>
            <person name="Zhang S."/>
            <person name="Song L."/>
            <person name="Sun Q."/>
            <person name="Zhang H."/>
            <person name="Xiang H."/>
            <person name="Dong X."/>
        </authorList>
    </citation>
    <scope>NUCLEOTIDE SEQUENCE</scope>
    <source>
        <strain evidence="11">ZWT</strain>
    </source>
</reference>
<evidence type="ECO:0000256" key="8">
    <source>
        <dbReference type="ARBA" id="ARBA00023010"/>
    </source>
</evidence>
<evidence type="ECO:0000256" key="10">
    <source>
        <dbReference type="SAM" id="Phobius"/>
    </source>
</evidence>
<feature type="transmembrane region" description="Helical" evidence="10">
    <location>
        <begin position="6"/>
        <end position="21"/>
    </location>
</feature>
<dbReference type="PANTHER" id="PTHR33909">
    <property type="entry name" value="SEC TRANSLOCON ACCESSORY COMPLEX SUBUNIT YAJC"/>
    <property type="match status" value="1"/>
</dbReference>
<evidence type="ECO:0000256" key="7">
    <source>
        <dbReference type="ARBA" id="ARBA00022989"/>
    </source>
</evidence>
<dbReference type="Pfam" id="PF02699">
    <property type="entry name" value="YajC"/>
    <property type="match status" value="1"/>
</dbReference>
<dbReference type="PANTHER" id="PTHR33909:SF1">
    <property type="entry name" value="SEC TRANSLOCON ACCESSORY COMPLEX SUBUNIT YAJC"/>
    <property type="match status" value="1"/>
</dbReference>
<keyword evidence="12" id="KW-1185">Reference proteome</keyword>
<organism evidence="11 12">
    <name type="scientific">Oceanirhabdus seepicola</name>
    <dbReference type="NCBI Taxonomy" id="2828781"/>
    <lineage>
        <taxon>Bacteria</taxon>
        <taxon>Bacillati</taxon>
        <taxon>Bacillota</taxon>
        <taxon>Clostridia</taxon>
        <taxon>Eubacteriales</taxon>
        <taxon>Clostridiaceae</taxon>
        <taxon>Oceanirhabdus</taxon>
    </lineage>
</organism>
<evidence type="ECO:0000313" key="12">
    <source>
        <dbReference type="Proteomes" id="UP001056429"/>
    </source>
</evidence>
<comment type="similarity">
    <text evidence="2">Belongs to the YajC family.</text>
</comment>
<dbReference type="AlphaFoldDB" id="A0A9J6PDI9"/>
<dbReference type="NCBIfam" id="TIGR00739">
    <property type="entry name" value="yajC"/>
    <property type="match status" value="1"/>
</dbReference>
<protein>
    <submittedName>
        <fullName evidence="11">Preprotein translocase subunit YajC</fullName>
    </submittedName>
</protein>
<keyword evidence="5 10" id="KW-0812">Transmembrane</keyword>
<evidence type="ECO:0000256" key="9">
    <source>
        <dbReference type="ARBA" id="ARBA00023136"/>
    </source>
</evidence>
<dbReference type="GO" id="GO:0015031">
    <property type="term" value="P:protein transport"/>
    <property type="evidence" value="ECO:0007669"/>
    <property type="project" value="UniProtKB-KW"/>
</dbReference>
<reference evidence="11" key="2">
    <citation type="submission" date="2021-04" db="EMBL/GenBank/DDBJ databases">
        <authorList>
            <person name="Dong X."/>
        </authorList>
    </citation>
    <scope>NUCLEOTIDE SEQUENCE</scope>
    <source>
        <strain evidence="11">ZWT</strain>
    </source>
</reference>
<keyword evidence="9 10" id="KW-0472">Membrane</keyword>
<comment type="caution">
    <text evidence="11">The sequence shown here is derived from an EMBL/GenBank/DDBJ whole genome shotgun (WGS) entry which is preliminary data.</text>
</comment>
<proteinExistence type="inferred from homology"/>
<sequence length="95" mass="10741">MLIVFGIMFGMMYLLIIVPDKKRRKKYSSMLDTMKVNDKITTKGGIVGKIINIKDDYIILETGPDRARVKMLKTGILTIENNDTSEAAVTSEEKK</sequence>
<keyword evidence="3" id="KW-0813">Transport</keyword>
<evidence type="ECO:0000256" key="2">
    <source>
        <dbReference type="ARBA" id="ARBA00006742"/>
    </source>
</evidence>
<keyword evidence="8" id="KW-0811">Translocation</keyword>
<evidence type="ECO:0000256" key="3">
    <source>
        <dbReference type="ARBA" id="ARBA00022448"/>
    </source>
</evidence>
<gene>
    <name evidence="11" type="primary">yajC</name>
    <name evidence="11" type="ORF">KDK92_22915</name>
</gene>